<accession>A0A1R0F9P9</accession>
<dbReference type="Proteomes" id="UP000187344">
    <property type="component" value="Unassembled WGS sequence"/>
</dbReference>
<organism evidence="1 2">
    <name type="scientific">Bartonella apis</name>
    <dbReference type="NCBI Taxonomy" id="1686310"/>
    <lineage>
        <taxon>Bacteria</taxon>
        <taxon>Pseudomonadati</taxon>
        <taxon>Pseudomonadota</taxon>
        <taxon>Alphaproteobacteria</taxon>
        <taxon>Hyphomicrobiales</taxon>
        <taxon>Bartonellaceae</taxon>
        <taxon>Bartonella</taxon>
    </lineage>
</organism>
<dbReference type="EMBL" id="LXYT01000001">
    <property type="protein sequence ID" value="OLY43714.1"/>
    <property type="molecule type" value="Genomic_DNA"/>
</dbReference>
<comment type="caution">
    <text evidence="1">The sequence shown here is derived from an EMBL/GenBank/DDBJ whole genome shotgun (WGS) entry which is preliminary data.</text>
</comment>
<sequence length="160" mass="18515">MAIQSGAIFVASRTLIRIILSGLIARAKQLFRQSFLFYLLRLFSKQKSLEVFCSHLLKRRECKNGLLKQKYSDCEKTRSKKSKTEKAGTENICNFRKVVTNAFFSRTFSKAFSSSLFRQRVLFSFYSCAFSDVKIFPIPAVNYFNSVTWQSPHKTALHQL</sequence>
<proteinExistence type="predicted"/>
<name>A0A1R0F9P9_9HYPH</name>
<gene>
    <name evidence="1" type="ORF">PEB0149_011480</name>
</gene>
<evidence type="ECO:0000313" key="1">
    <source>
        <dbReference type="EMBL" id="OLY43714.1"/>
    </source>
</evidence>
<dbReference type="AlphaFoldDB" id="A0A1R0F9P9"/>
<evidence type="ECO:0000313" key="2">
    <source>
        <dbReference type="Proteomes" id="UP000187344"/>
    </source>
</evidence>
<reference evidence="1 2" key="1">
    <citation type="submission" date="2016-12" db="EMBL/GenBank/DDBJ databases">
        <title>Comparative genomics of Bartonella apis.</title>
        <authorList>
            <person name="Engel P."/>
        </authorList>
    </citation>
    <scope>NUCLEOTIDE SEQUENCE [LARGE SCALE GENOMIC DNA]</scope>
    <source>
        <strain evidence="1 2">PEB0149</strain>
    </source>
</reference>
<keyword evidence="2" id="KW-1185">Reference proteome</keyword>
<protein>
    <submittedName>
        <fullName evidence="1">Uncharacterized protein</fullName>
    </submittedName>
</protein>